<reference evidence="3 4" key="1">
    <citation type="submission" date="2020-09" db="EMBL/GenBank/DDBJ databases">
        <title>novel species in genus Nocardioides.</title>
        <authorList>
            <person name="Zhang G."/>
        </authorList>
    </citation>
    <scope>NUCLEOTIDE SEQUENCE [LARGE SCALE GENOMIC DNA]</scope>
    <source>
        <strain evidence="3 4">KCTC 39551</strain>
    </source>
</reference>
<evidence type="ECO:0000256" key="1">
    <source>
        <dbReference type="SAM" id="MobiDB-lite"/>
    </source>
</evidence>
<dbReference type="RefSeq" id="WP_191194771.1">
    <property type="nucleotide sequence ID" value="NZ_JACXYZ010000001.1"/>
</dbReference>
<feature type="signal peptide" evidence="2">
    <location>
        <begin position="1"/>
        <end position="19"/>
    </location>
</feature>
<keyword evidence="2" id="KW-0732">Signal</keyword>
<proteinExistence type="predicted"/>
<evidence type="ECO:0000313" key="3">
    <source>
        <dbReference type="EMBL" id="MBD3925073.1"/>
    </source>
</evidence>
<evidence type="ECO:0000256" key="2">
    <source>
        <dbReference type="SAM" id="SignalP"/>
    </source>
</evidence>
<dbReference type="Proteomes" id="UP000618818">
    <property type="component" value="Unassembled WGS sequence"/>
</dbReference>
<organism evidence="3 4">
    <name type="scientific">Nocardioides cavernae</name>
    <dbReference type="NCBI Taxonomy" id="1921566"/>
    <lineage>
        <taxon>Bacteria</taxon>
        <taxon>Bacillati</taxon>
        <taxon>Actinomycetota</taxon>
        <taxon>Actinomycetes</taxon>
        <taxon>Propionibacteriales</taxon>
        <taxon>Nocardioidaceae</taxon>
        <taxon>Nocardioides</taxon>
    </lineage>
</organism>
<feature type="region of interest" description="Disordered" evidence="1">
    <location>
        <begin position="64"/>
        <end position="87"/>
    </location>
</feature>
<sequence>MNTIATARTFIVAATFAVASITFSSCGSEIEPPAQDIGGVTPEPSPRHFEPACNTRAAVTPCPEPDTWNGNGAHNRKQFDDEYAGGS</sequence>
<evidence type="ECO:0008006" key="5">
    <source>
        <dbReference type="Google" id="ProtNLM"/>
    </source>
</evidence>
<protein>
    <recommendedName>
        <fullName evidence="5">Lipoprotein</fullName>
    </recommendedName>
</protein>
<name>A0ABR8NAA4_9ACTN</name>
<feature type="chain" id="PRO_5045957506" description="Lipoprotein" evidence="2">
    <location>
        <begin position="20"/>
        <end position="87"/>
    </location>
</feature>
<gene>
    <name evidence="3" type="ORF">IEZ26_10610</name>
</gene>
<keyword evidence="4" id="KW-1185">Reference proteome</keyword>
<dbReference type="EMBL" id="JACXYZ010000001">
    <property type="protein sequence ID" value="MBD3925073.1"/>
    <property type="molecule type" value="Genomic_DNA"/>
</dbReference>
<comment type="caution">
    <text evidence="3">The sequence shown here is derived from an EMBL/GenBank/DDBJ whole genome shotgun (WGS) entry which is preliminary data.</text>
</comment>
<accession>A0ABR8NAA4</accession>
<evidence type="ECO:0000313" key="4">
    <source>
        <dbReference type="Proteomes" id="UP000618818"/>
    </source>
</evidence>